<dbReference type="SUPFAM" id="SSF63825">
    <property type="entry name" value="YWTD domain"/>
    <property type="match status" value="1"/>
</dbReference>
<dbReference type="RefSeq" id="WP_146308678.1">
    <property type="nucleotide sequence ID" value="NZ_VOHS01000096.1"/>
</dbReference>
<keyword evidence="4" id="KW-0732">Signal</keyword>
<reference evidence="5 6" key="1">
    <citation type="submission" date="2019-08" db="EMBL/GenBank/DDBJ databases">
        <title>Whole genome sequencing of chitin degrading bacteria Chitinophaga pinensis YS16.</title>
        <authorList>
            <person name="Singh R.P."/>
            <person name="Manchanda G."/>
            <person name="Maurya I.K."/>
            <person name="Joshi N.K."/>
            <person name="Srivastava A.K."/>
        </authorList>
    </citation>
    <scope>NUCLEOTIDE SEQUENCE [LARGE SCALE GENOMIC DNA]</scope>
    <source>
        <strain evidence="5 6">YS-16</strain>
    </source>
</reference>
<evidence type="ECO:0000256" key="1">
    <source>
        <dbReference type="ARBA" id="ARBA00004236"/>
    </source>
</evidence>
<sequence length="282" mass="32154">MQVRYIAFFFLFLSCNAFNQEDKQYSSPKGYNLAEPTRYRVRQSMQEISGIVLAPDEHHIMAINDEEGKIYSIDLDTEKPYPTSKFDKSGDYEDLATTGNDWFVLKSNGHLYHVHGMFTDTADATHYKLSIPGKREFESLYFDARNNSLVAICKACDEDKREGFTSAYRFQLNTMEYDTAPAFRINVAEIARLTGGDVGHFKPSAAAVHPIEKRLYIVSAVNRMLVITDLDGKVQEAYNLRHRKFPQPEGISFTANGDMYISNEAVDEAQANILKFKYNSSR</sequence>
<gene>
    <name evidence="5" type="ORF">FEF09_30440</name>
</gene>
<evidence type="ECO:0008006" key="7">
    <source>
        <dbReference type="Google" id="ProtNLM"/>
    </source>
</evidence>
<keyword evidence="2" id="KW-1003">Cell membrane</keyword>
<feature type="chain" id="PRO_5022796487" description="SdiA-regulated family protein" evidence="4">
    <location>
        <begin position="20"/>
        <end position="282"/>
    </location>
</feature>
<accession>A0A5C6LJ03</accession>
<organism evidence="5 6">
    <name type="scientific">Chitinophaga pinensis</name>
    <dbReference type="NCBI Taxonomy" id="79329"/>
    <lineage>
        <taxon>Bacteria</taxon>
        <taxon>Pseudomonadati</taxon>
        <taxon>Bacteroidota</taxon>
        <taxon>Chitinophagia</taxon>
        <taxon>Chitinophagales</taxon>
        <taxon>Chitinophagaceae</taxon>
        <taxon>Chitinophaga</taxon>
    </lineage>
</organism>
<evidence type="ECO:0000313" key="6">
    <source>
        <dbReference type="Proteomes" id="UP000318815"/>
    </source>
</evidence>
<comment type="subcellular location">
    <subcellularLocation>
        <location evidence="1">Cell membrane</location>
    </subcellularLocation>
</comment>
<dbReference type="GO" id="GO:0005886">
    <property type="term" value="C:plasma membrane"/>
    <property type="evidence" value="ECO:0007669"/>
    <property type="project" value="UniProtKB-SubCell"/>
</dbReference>
<dbReference type="OrthoDB" id="5292493at2"/>
<keyword evidence="6" id="KW-1185">Reference proteome</keyword>
<evidence type="ECO:0000256" key="2">
    <source>
        <dbReference type="ARBA" id="ARBA00022475"/>
    </source>
</evidence>
<dbReference type="PROSITE" id="PS51257">
    <property type="entry name" value="PROKAR_LIPOPROTEIN"/>
    <property type="match status" value="1"/>
</dbReference>
<evidence type="ECO:0000313" key="5">
    <source>
        <dbReference type="EMBL" id="TWV88673.1"/>
    </source>
</evidence>
<evidence type="ECO:0000256" key="4">
    <source>
        <dbReference type="SAM" id="SignalP"/>
    </source>
</evidence>
<keyword evidence="3" id="KW-0472">Membrane</keyword>
<name>A0A5C6LJ03_9BACT</name>
<proteinExistence type="predicted"/>
<dbReference type="EMBL" id="VOHS01000096">
    <property type="protein sequence ID" value="TWV88673.1"/>
    <property type="molecule type" value="Genomic_DNA"/>
</dbReference>
<dbReference type="Proteomes" id="UP000318815">
    <property type="component" value="Unassembled WGS sequence"/>
</dbReference>
<dbReference type="AlphaFoldDB" id="A0A5C6LJ03"/>
<comment type="caution">
    <text evidence="5">The sequence shown here is derived from an EMBL/GenBank/DDBJ whole genome shotgun (WGS) entry which is preliminary data.</text>
</comment>
<protein>
    <recommendedName>
        <fullName evidence="7">SdiA-regulated family protein</fullName>
    </recommendedName>
</protein>
<dbReference type="InterPro" id="IPR009722">
    <property type="entry name" value="YjiK/CarP"/>
</dbReference>
<feature type="signal peptide" evidence="4">
    <location>
        <begin position="1"/>
        <end position="19"/>
    </location>
</feature>
<dbReference type="Pfam" id="PF06977">
    <property type="entry name" value="SdiA-regulated"/>
    <property type="match status" value="1"/>
</dbReference>
<evidence type="ECO:0000256" key="3">
    <source>
        <dbReference type="ARBA" id="ARBA00023136"/>
    </source>
</evidence>